<organism evidence="1 2">
    <name type="scientific">Camellia lanceoleosa</name>
    <dbReference type="NCBI Taxonomy" id="1840588"/>
    <lineage>
        <taxon>Eukaryota</taxon>
        <taxon>Viridiplantae</taxon>
        <taxon>Streptophyta</taxon>
        <taxon>Embryophyta</taxon>
        <taxon>Tracheophyta</taxon>
        <taxon>Spermatophyta</taxon>
        <taxon>Magnoliopsida</taxon>
        <taxon>eudicotyledons</taxon>
        <taxon>Gunneridae</taxon>
        <taxon>Pentapetalae</taxon>
        <taxon>asterids</taxon>
        <taxon>Ericales</taxon>
        <taxon>Theaceae</taxon>
        <taxon>Camellia</taxon>
    </lineage>
</organism>
<comment type="caution">
    <text evidence="1">The sequence shown here is derived from an EMBL/GenBank/DDBJ whole genome shotgun (WGS) entry which is preliminary data.</text>
</comment>
<dbReference type="Proteomes" id="UP001060215">
    <property type="component" value="Chromosome 6"/>
</dbReference>
<evidence type="ECO:0000313" key="2">
    <source>
        <dbReference type="Proteomes" id="UP001060215"/>
    </source>
</evidence>
<protein>
    <submittedName>
        <fullName evidence="1">Uncharacterized protein</fullName>
    </submittedName>
</protein>
<name>A0ACC0IB27_9ERIC</name>
<sequence>MLEGAKSMGAGAATIASAGAAVVPSCSSSAFEDAYTHQPVMVPEARRKVAANYAEERYTSKSNPVKARIQSETWGKLIPQIESRSPPGFRWGDLHVERDHAAYIWRLDSIGSVKSRLRTSPKTFPALAGEAYGVRGVSGTTVRLSLIWFTTACKFLTSSQRSGPTFFTVKGKGLQSCICPVELLVNVAGPFISICWDRTCKPLFSMSFNASRRVNPSHLFLPIPQESHSFVYGSDYLSYPAPHSPPQAGSSSY</sequence>
<keyword evidence="2" id="KW-1185">Reference proteome</keyword>
<proteinExistence type="predicted"/>
<dbReference type="EMBL" id="CM045763">
    <property type="protein sequence ID" value="KAI8022801.1"/>
    <property type="molecule type" value="Genomic_DNA"/>
</dbReference>
<accession>A0ACC0IB27</accession>
<gene>
    <name evidence="1" type="ORF">LOK49_LG03G00153</name>
</gene>
<evidence type="ECO:0000313" key="1">
    <source>
        <dbReference type="EMBL" id="KAI8022801.1"/>
    </source>
</evidence>
<reference evidence="1 2" key="1">
    <citation type="journal article" date="2022" name="Plant J.">
        <title>Chromosome-level genome of Camellia lanceoleosa provides a valuable resource for understanding genome evolution and self-incompatibility.</title>
        <authorList>
            <person name="Gong W."/>
            <person name="Xiao S."/>
            <person name="Wang L."/>
            <person name="Liao Z."/>
            <person name="Chang Y."/>
            <person name="Mo W."/>
            <person name="Hu G."/>
            <person name="Li W."/>
            <person name="Zhao G."/>
            <person name="Zhu H."/>
            <person name="Hu X."/>
            <person name="Ji K."/>
            <person name="Xiang X."/>
            <person name="Song Q."/>
            <person name="Yuan D."/>
            <person name="Jin S."/>
            <person name="Zhang L."/>
        </authorList>
    </citation>
    <scope>NUCLEOTIDE SEQUENCE [LARGE SCALE GENOMIC DNA]</scope>
    <source>
        <strain evidence="1">SQ_2022a</strain>
    </source>
</reference>